<dbReference type="RefSeq" id="WP_309795752.1">
    <property type="nucleotide sequence ID" value="NZ_JAVDPW010000006.1"/>
</dbReference>
<evidence type="ECO:0000313" key="2">
    <source>
        <dbReference type="Proteomes" id="UP001262410"/>
    </source>
</evidence>
<reference evidence="1 2" key="1">
    <citation type="submission" date="2023-07" db="EMBL/GenBank/DDBJ databases">
        <title>Sorghum-associated microbial communities from plants grown in Nebraska, USA.</title>
        <authorList>
            <person name="Schachtman D."/>
        </authorList>
    </citation>
    <scope>NUCLEOTIDE SEQUENCE [LARGE SCALE GENOMIC DNA]</scope>
    <source>
        <strain evidence="1 2">584</strain>
    </source>
</reference>
<evidence type="ECO:0000313" key="1">
    <source>
        <dbReference type="EMBL" id="MDR6290924.1"/>
    </source>
</evidence>
<proteinExistence type="predicted"/>
<organism evidence="1 2">
    <name type="scientific">Inquilinus ginsengisoli</name>
    <dbReference type="NCBI Taxonomy" id="363840"/>
    <lineage>
        <taxon>Bacteria</taxon>
        <taxon>Pseudomonadati</taxon>
        <taxon>Pseudomonadota</taxon>
        <taxon>Alphaproteobacteria</taxon>
        <taxon>Rhodospirillales</taxon>
        <taxon>Rhodospirillaceae</taxon>
        <taxon>Inquilinus</taxon>
    </lineage>
</organism>
<accession>A0ABU1JSE5</accession>
<comment type="caution">
    <text evidence="1">The sequence shown here is derived from an EMBL/GenBank/DDBJ whole genome shotgun (WGS) entry which is preliminary data.</text>
</comment>
<name>A0ABU1JSE5_9PROT</name>
<dbReference type="Proteomes" id="UP001262410">
    <property type="component" value="Unassembled WGS sequence"/>
</dbReference>
<keyword evidence="2" id="KW-1185">Reference proteome</keyword>
<protein>
    <submittedName>
        <fullName evidence="1">Uncharacterized protein</fullName>
    </submittedName>
</protein>
<gene>
    <name evidence="1" type="ORF">E9232_003450</name>
</gene>
<dbReference type="EMBL" id="JAVDPW010000006">
    <property type="protein sequence ID" value="MDR6290924.1"/>
    <property type="molecule type" value="Genomic_DNA"/>
</dbReference>
<sequence length="297" mass="32934">MGRVYVFWGVTIGKPGSALAEGASRLGIVHMSTPARFEPDDVAILWAPFRGTFRSDVYRQIRAAGGRAIIGENGWLSPIQGQKYYQVALHGWNGTGDFPDGGPGRWDSWGVPLSDWRQDGENILVVEQRPKGINLDPRAMPPGWAQSVAPVTRRPVVRRTRFTEAPLERQLDEAFATLTWTSTVAIKSLIRGVPAFYCGPHINCGELMRRGLDVDHPIYPDRESVFRRYAWMQWTEAEIRSGEPFARLLALPHDGKPAVLLDPDAVPSAWTLAGRVRALAAQHGRNPLAKLAQRVVG</sequence>